<protein>
    <recommendedName>
        <fullName evidence="2">Non-homologous end joining protein Ku</fullName>
    </recommendedName>
</protein>
<dbReference type="HAMAP" id="MF_01875">
    <property type="entry name" value="Prokaryotic_Ku"/>
    <property type="match status" value="1"/>
</dbReference>
<dbReference type="Gene3D" id="2.40.290.10">
    <property type="match status" value="1"/>
</dbReference>
<dbReference type="KEGG" id="dfe:Dfer_3084"/>
<dbReference type="InterPro" id="IPR016194">
    <property type="entry name" value="SPOC-like_C_dom_sf"/>
</dbReference>
<proteinExistence type="inferred from homology"/>
<dbReference type="CDD" id="cd00789">
    <property type="entry name" value="KU_like"/>
    <property type="match status" value="1"/>
</dbReference>
<dbReference type="Proteomes" id="UP000002011">
    <property type="component" value="Chromosome"/>
</dbReference>
<keyword evidence="1 2" id="KW-0238">DNA-binding</keyword>
<evidence type="ECO:0000256" key="1">
    <source>
        <dbReference type="ARBA" id="ARBA00023125"/>
    </source>
</evidence>
<dbReference type="AlphaFoldDB" id="C6W6F9"/>
<dbReference type="PANTHER" id="PTHR41251:SF1">
    <property type="entry name" value="NON-HOMOLOGOUS END JOINING PROTEIN KU"/>
    <property type="match status" value="1"/>
</dbReference>
<dbReference type="GO" id="GO:0003690">
    <property type="term" value="F:double-stranded DNA binding"/>
    <property type="evidence" value="ECO:0007669"/>
    <property type="project" value="UniProtKB-UniRule"/>
</dbReference>
<dbReference type="InterPro" id="IPR006164">
    <property type="entry name" value="DNA_bd_Ku70/Ku80"/>
</dbReference>
<accession>C6W6F9</accession>
<dbReference type="InterPro" id="IPR009187">
    <property type="entry name" value="Prok_Ku"/>
</dbReference>
<evidence type="ECO:0000259" key="3">
    <source>
        <dbReference type="SMART" id="SM00559"/>
    </source>
</evidence>
<dbReference type="Pfam" id="PF02735">
    <property type="entry name" value="Ku"/>
    <property type="match status" value="1"/>
</dbReference>
<dbReference type="GO" id="GO:0006310">
    <property type="term" value="P:DNA recombination"/>
    <property type="evidence" value="ECO:0007669"/>
    <property type="project" value="UniProtKB-KW"/>
</dbReference>
<keyword evidence="5" id="KW-1185">Reference proteome</keyword>
<dbReference type="PANTHER" id="PTHR41251">
    <property type="entry name" value="NON-HOMOLOGOUS END JOINING PROTEIN KU"/>
    <property type="match status" value="1"/>
</dbReference>
<sequence>MIASAQRHLATFKAQILLSPNFQNEKNMRAIWSGAIGFGLVNIPVKLFSAVQASELDLDMLDKKDHANIHYQRVNANTGREVKWENIVRGYKVEDNYVVLDESDFEKASPEKTKIIEIAEFVDEKEIDSIYYETPYYLQPEKSGAKPYALLRDALKKTGKCGLGSYVLRNRESLVLIKPQGDLLILNKIRFADEIRDTDELNIPDVKIKPAEMNMAVQLIEQLTTEFDISNYKDTYNEKLLKLIMAKAKGKKPAASKMKVVHSKSRDLMAQLKESLSAPKRKAS</sequence>
<dbReference type="SUPFAM" id="SSF100939">
    <property type="entry name" value="SPOC domain-like"/>
    <property type="match status" value="1"/>
</dbReference>
<keyword evidence="2" id="KW-0234">DNA repair</keyword>
<comment type="subunit">
    <text evidence="2">Homodimer. Interacts with LigD.</text>
</comment>
<dbReference type="PIRSF" id="PIRSF006493">
    <property type="entry name" value="Prok_Ku"/>
    <property type="match status" value="1"/>
</dbReference>
<comment type="similarity">
    <text evidence="2">Belongs to the prokaryotic Ku family.</text>
</comment>
<evidence type="ECO:0000313" key="4">
    <source>
        <dbReference type="EMBL" id="ACT94299.1"/>
    </source>
</evidence>
<reference evidence="4 5" key="1">
    <citation type="journal article" date="2009" name="Stand. Genomic Sci.">
        <title>Complete genome sequence of Dyadobacter fermentans type strain (NS114).</title>
        <authorList>
            <person name="Lang E."/>
            <person name="Lapidus A."/>
            <person name="Chertkov O."/>
            <person name="Brettin T."/>
            <person name="Detter J.C."/>
            <person name="Han C."/>
            <person name="Copeland A."/>
            <person name="Glavina Del Rio T."/>
            <person name="Nolan M."/>
            <person name="Chen F."/>
            <person name="Lucas S."/>
            <person name="Tice H."/>
            <person name="Cheng J.F."/>
            <person name="Land M."/>
            <person name="Hauser L."/>
            <person name="Chang Y.J."/>
            <person name="Jeffries C.D."/>
            <person name="Kopitz M."/>
            <person name="Bruce D."/>
            <person name="Goodwin L."/>
            <person name="Pitluck S."/>
            <person name="Ovchinnikova G."/>
            <person name="Pati A."/>
            <person name="Ivanova N."/>
            <person name="Mavrommatis K."/>
            <person name="Chen A."/>
            <person name="Palaniappan K."/>
            <person name="Chain P."/>
            <person name="Bristow J."/>
            <person name="Eisen J.A."/>
            <person name="Markowitz V."/>
            <person name="Hugenholtz P."/>
            <person name="Goker M."/>
            <person name="Rohde M."/>
            <person name="Kyrpides N.C."/>
            <person name="Klenk H.P."/>
        </authorList>
    </citation>
    <scope>NUCLEOTIDE SEQUENCE [LARGE SCALE GENOMIC DNA]</scope>
    <source>
        <strain evidence="5">ATCC 700827 / DSM 18053 / CIP 107007 / KCTC 52180 / NS114</strain>
    </source>
</reference>
<evidence type="ECO:0000313" key="5">
    <source>
        <dbReference type="Proteomes" id="UP000002011"/>
    </source>
</evidence>
<feature type="domain" description="Ku" evidence="3">
    <location>
        <begin position="79"/>
        <end position="206"/>
    </location>
</feature>
<keyword evidence="2" id="KW-0233">DNA recombination</keyword>
<dbReference type="EMBL" id="CP001619">
    <property type="protein sequence ID" value="ACT94299.1"/>
    <property type="molecule type" value="Genomic_DNA"/>
</dbReference>
<keyword evidence="2" id="KW-0227">DNA damage</keyword>
<organism evidence="4 5">
    <name type="scientific">Dyadobacter fermentans (strain ATCC 700827 / DSM 18053 / CIP 107007 / KCTC 52180 / NS114)</name>
    <dbReference type="NCBI Taxonomy" id="471854"/>
    <lineage>
        <taxon>Bacteria</taxon>
        <taxon>Pseudomonadati</taxon>
        <taxon>Bacteroidota</taxon>
        <taxon>Cytophagia</taxon>
        <taxon>Cytophagales</taxon>
        <taxon>Spirosomataceae</taxon>
        <taxon>Dyadobacter</taxon>
    </lineage>
</organism>
<dbReference type="NCBIfam" id="TIGR02772">
    <property type="entry name" value="Ku_bact"/>
    <property type="match status" value="1"/>
</dbReference>
<dbReference type="GO" id="GO:0006303">
    <property type="term" value="P:double-strand break repair via nonhomologous end joining"/>
    <property type="evidence" value="ECO:0007669"/>
    <property type="project" value="UniProtKB-UniRule"/>
</dbReference>
<dbReference type="HOGENOM" id="CLU_048975_0_1_10"/>
<name>C6W6F9_DYAFD</name>
<dbReference type="STRING" id="471854.Dfer_3084"/>
<dbReference type="eggNOG" id="COG1273">
    <property type="taxonomic scope" value="Bacteria"/>
</dbReference>
<evidence type="ECO:0000256" key="2">
    <source>
        <dbReference type="HAMAP-Rule" id="MF_01875"/>
    </source>
</evidence>
<gene>
    <name evidence="2" type="primary">ku</name>
    <name evidence="4" type="ordered locus">Dfer_3084</name>
</gene>
<comment type="function">
    <text evidence="2">With LigD forms a non-homologous end joining (NHEJ) DNA repair enzyme, which repairs dsDNA breaks with reduced fidelity. Binds linear dsDNA with 5'- and 3'- overhangs but not closed circular dsDNA nor ssDNA. Recruits and stimulates the ligase activity of LigD.</text>
</comment>
<dbReference type="SMART" id="SM00559">
    <property type="entry name" value="Ku78"/>
    <property type="match status" value="1"/>
</dbReference>